<sequence length="220" mass="25046">MLFSVPSYAEIRKYPIGNSSVNLEINHSKSVVTDFRVDGQRFSGRIIEPAIIEHSPTGLRSASTLPATIESTVSRAGVLAGVGKLARLGAKFSTRAVPYVGTALLAHDIYETFKEDIQEQGYQYDPKTDKFVKGYEYSNCIWYRVGDYPHEKLVNDSCYGVDSSTMRLMSDYSRFPEVKELMEARMEILGRKYWEKLRNRPDMVSYKNYNFGPCEFGWNG</sequence>
<dbReference type="EMBL" id="ACEQ02000082">
    <property type="protein sequence ID" value="EEZ74255.1"/>
    <property type="molecule type" value="Genomic_DNA"/>
</dbReference>
<dbReference type="Pfam" id="PF05616">
    <property type="entry name" value="Neisseria_TspB"/>
    <property type="match status" value="1"/>
</dbReference>
<organism evidence="1 2">
    <name type="scientific">Neisseria lactamica ATCC 23970</name>
    <dbReference type="NCBI Taxonomy" id="546265"/>
    <lineage>
        <taxon>Bacteria</taxon>
        <taxon>Pseudomonadati</taxon>
        <taxon>Pseudomonadota</taxon>
        <taxon>Betaproteobacteria</taxon>
        <taxon>Neisseriales</taxon>
        <taxon>Neisseriaceae</taxon>
        <taxon>Neisseria</taxon>
    </lineage>
</organism>
<proteinExistence type="predicted"/>
<feature type="non-terminal residue" evidence="1">
    <location>
        <position position="220"/>
    </location>
</feature>
<protein>
    <submittedName>
        <fullName evidence="1">Uncharacterized protein</fullName>
    </submittedName>
</protein>
<name>D0WDU2_NEILA</name>
<dbReference type="Proteomes" id="UP000003843">
    <property type="component" value="Unassembled WGS sequence"/>
</dbReference>
<evidence type="ECO:0000313" key="2">
    <source>
        <dbReference type="Proteomes" id="UP000003843"/>
    </source>
</evidence>
<gene>
    <name evidence="1" type="ORF">NEILACOT_05730</name>
</gene>
<evidence type="ECO:0000313" key="1">
    <source>
        <dbReference type="EMBL" id="EEZ74255.1"/>
    </source>
</evidence>
<dbReference type="InterPro" id="IPR008708">
    <property type="entry name" value="Neisseria_TspB"/>
</dbReference>
<dbReference type="AlphaFoldDB" id="D0WDU2"/>
<comment type="caution">
    <text evidence="1">The sequence shown here is derived from an EMBL/GenBank/DDBJ whole genome shotgun (WGS) entry which is preliminary data.</text>
</comment>
<accession>D0WDU2</accession>
<reference evidence="1 2" key="1">
    <citation type="submission" date="2009-10" db="EMBL/GenBank/DDBJ databases">
        <authorList>
            <person name="Weinstock G."/>
            <person name="Sodergren E."/>
            <person name="Clifton S."/>
            <person name="Fulton L."/>
            <person name="Fulton B."/>
            <person name="Courtney L."/>
            <person name="Fronick C."/>
            <person name="Harrison M."/>
            <person name="Strong C."/>
            <person name="Farmer C."/>
            <person name="Delahaunty K."/>
            <person name="Markovic C."/>
            <person name="Hall O."/>
            <person name="Minx P."/>
            <person name="Tomlinson C."/>
            <person name="Mitreva M."/>
            <person name="Nelson J."/>
            <person name="Hou S."/>
            <person name="Wollam A."/>
            <person name="Pepin K.H."/>
            <person name="Johnson M."/>
            <person name="Bhonagiri V."/>
            <person name="Nash W.E."/>
            <person name="Warren W."/>
            <person name="Chinwalla A."/>
            <person name="Mardis E.R."/>
            <person name="Wilson R.K."/>
        </authorList>
    </citation>
    <scope>NUCLEOTIDE SEQUENCE [LARGE SCALE GENOMIC DNA]</scope>
    <source>
        <strain evidence="1 2">ATCC 23970</strain>
    </source>
</reference>